<keyword evidence="1" id="KW-0472">Membrane</keyword>
<comment type="caution">
    <text evidence="4">The sequence shown here is derived from an EMBL/GenBank/DDBJ whole genome shotgun (WGS) entry which is preliminary data.</text>
</comment>
<dbReference type="PANTHER" id="PTHR31778:SF2">
    <property type="entry name" value="BUD SITE SELECTION PROTEIN RAX2"/>
    <property type="match status" value="1"/>
</dbReference>
<evidence type="ECO:0000256" key="1">
    <source>
        <dbReference type="SAM" id="Phobius"/>
    </source>
</evidence>
<dbReference type="PANTHER" id="PTHR31778">
    <property type="entry name" value="BUD SITE SELECTION PROTEIN RAX2"/>
    <property type="match status" value="1"/>
</dbReference>
<dbReference type="InterPro" id="IPR024982">
    <property type="entry name" value="Rax2-like_C"/>
</dbReference>
<keyword evidence="1" id="KW-1133">Transmembrane helix</keyword>
<dbReference type="InterPro" id="IPR011043">
    <property type="entry name" value="Gal_Oxase/kelch_b-propeller"/>
</dbReference>
<gene>
    <name evidence="4" type="ORF">HO173_009265</name>
</gene>
<organism evidence="4 5">
    <name type="scientific">Letharia columbiana</name>
    <dbReference type="NCBI Taxonomy" id="112416"/>
    <lineage>
        <taxon>Eukaryota</taxon>
        <taxon>Fungi</taxon>
        <taxon>Dikarya</taxon>
        <taxon>Ascomycota</taxon>
        <taxon>Pezizomycotina</taxon>
        <taxon>Lecanoromycetes</taxon>
        <taxon>OSLEUM clade</taxon>
        <taxon>Lecanoromycetidae</taxon>
        <taxon>Lecanorales</taxon>
        <taxon>Lecanorineae</taxon>
        <taxon>Parmeliaceae</taxon>
        <taxon>Letharia</taxon>
    </lineage>
</organism>
<dbReference type="GeneID" id="59290917"/>
<protein>
    <recommendedName>
        <fullName evidence="3">Rax2-like C-terminal domain-containing protein</fullName>
    </recommendedName>
</protein>
<evidence type="ECO:0000313" key="4">
    <source>
        <dbReference type="EMBL" id="KAF6232597.1"/>
    </source>
</evidence>
<dbReference type="EMBL" id="JACCJC010000047">
    <property type="protein sequence ID" value="KAF6232597.1"/>
    <property type="molecule type" value="Genomic_DNA"/>
</dbReference>
<dbReference type="GO" id="GO:1902929">
    <property type="term" value="C:plasma membrane of growing cell tip"/>
    <property type="evidence" value="ECO:0007669"/>
    <property type="project" value="TreeGrafter"/>
</dbReference>
<feature type="domain" description="Rax2-like C-terminal" evidence="3">
    <location>
        <begin position="575"/>
        <end position="834"/>
    </location>
</feature>
<dbReference type="OrthoDB" id="2503993at2759"/>
<feature type="transmembrane region" description="Helical" evidence="1">
    <location>
        <begin position="844"/>
        <end position="865"/>
    </location>
</feature>
<feature type="chain" id="PRO_5034705181" description="Rax2-like C-terminal domain-containing protein" evidence="2">
    <location>
        <begin position="25"/>
        <end position="887"/>
    </location>
</feature>
<name>A0A8H6L217_9LECA</name>
<dbReference type="Proteomes" id="UP000578531">
    <property type="component" value="Unassembled WGS sequence"/>
</dbReference>
<feature type="signal peptide" evidence="2">
    <location>
        <begin position="1"/>
        <end position="24"/>
    </location>
</feature>
<dbReference type="RefSeq" id="XP_037162023.1">
    <property type="nucleotide sequence ID" value="XM_037311156.1"/>
</dbReference>
<keyword evidence="1" id="KW-0812">Transmembrane</keyword>
<reference evidence="4 5" key="1">
    <citation type="journal article" date="2020" name="Genomics">
        <title>Complete, high-quality genomes from long-read metagenomic sequencing of two wolf lichen thalli reveals enigmatic genome architecture.</title>
        <authorList>
            <person name="McKenzie S.K."/>
            <person name="Walston R.F."/>
            <person name="Allen J.L."/>
        </authorList>
    </citation>
    <scope>NUCLEOTIDE SEQUENCE [LARGE SCALE GENOMIC DNA]</scope>
    <source>
        <strain evidence="4">WasteWater2</strain>
    </source>
</reference>
<evidence type="ECO:0000256" key="2">
    <source>
        <dbReference type="SAM" id="SignalP"/>
    </source>
</evidence>
<sequence length="887" mass="92985">MTCTFLAILGLQLFLLVLSWGADGFEVQPVQIPQLDFSEIGRVAFIGDFEALSLYQYTERSSNASAPSGNGGQSILQQLPNGDLVELAEANGPIEHVGAFVMHDGTYAGTIVVGNFTAIAGIPAEGIAMFNTTSRTVSPMPGLSGPIFTLLMDGEDRNTFYVGGDFSAANSGNVLAWVGTSGWASLPFGGFNGPVNSIAKLSDGSLAFGGSFDNLLNRSIAANISALFQGNSTELSGLFGFNPSASTEGGRSAAVTRTKLDPGAVVNDLVSYNNSLFVAGAFQSRDIHNIFVIENDTSIALSGGGLNARVNTLYLAQDLLFAGGDFTDTANKTTGNLSHVAVYSILDQNWQALGAGVNGPISHLNPLEFIITPGSAPEIVVVVNGDFNQLQEFGNNSMASVDGLGIWVPSANNWLQNIAIDQQAFHGQLSSCSTNISAAQETDLICAGTLSSYGLRASSAIGLITDTSQNLELVTLGLQTKSSNGSGAATGLFYSENGLNLTIIAGQFIAEASDKSVVQNLAFINNTDNPEIVSGMNSDFGSNFSIQSLATQSTILYAGGVLAGKVKNQNVEGIFAYNLSEHDFSVSQPPALEGNVVEVKAMKIKPQGSQLYVGGSFAKAGLIDCPSVCVYDTASQNWSRPGTELSGSVTYLTWTDDETLIAAGNIAVGGVSYSLATFYVPDGEWTPFREDQPIPGQITAMSPTGSRGQDTPSGSAGWSSDSAGFWIAGTYPNSSAFLMKWGNDTWLPVNQDFGNPSKITGVEVVSLDQDTAGNEFLDSGRILVLTGSMNLPQAGNASATLFNGTYVWPLVLTTGADGSPGSLSQMFSEQEIYFAPAPDPKGTVVAIAVAVIAVLISIIIIGEVSEICRRHWLGRKGYGPLPRRTET</sequence>
<evidence type="ECO:0000259" key="3">
    <source>
        <dbReference type="Pfam" id="PF12768"/>
    </source>
</evidence>
<accession>A0A8H6L217</accession>
<dbReference type="Pfam" id="PF12768">
    <property type="entry name" value="Rax2"/>
    <property type="match status" value="1"/>
</dbReference>
<proteinExistence type="predicted"/>
<evidence type="ECO:0000313" key="5">
    <source>
        <dbReference type="Proteomes" id="UP000578531"/>
    </source>
</evidence>
<dbReference type="SUPFAM" id="SSF50965">
    <property type="entry name" value="Galactose oxidase, central domain"/>
    <property type="match status" value="1"/>
</dbReference>
<dbReference type="AlphaFoldDB" id="A0A8H6L217"/>
<keyword evidence="2" id="KW-0732">Signal</keyword>
<keyword evidence="5" id="KW-1185">Reference proteome</keyword>